<organism evidence="1 2">
    <name type="scientific">Arenicella xantha</name>
    <dbReference type="NCBI Taxonomy" id="644221"/>
    <lineage>
        <taxon>Bacteria</taxon>
        <taxon>Pseudomonadati</taxon>
        <taxon>Pseudomonadota</taxon>
        <taxon>Gammaproteobacteria</taxon>
        <taxon>Arenicellales</taxon>
        <taxon>Arenicellaceae</taxon>
        <taxon>Arenicella</taxon>
    </lineage>
</organism>
<dbReference type="EMBL" id="QNRT01000013">
    <property type="protein sequence ID" value="RBP47012.1"/>
    <property type="molecule type" value="Genomic_DNA"/>
</dbReference>
<keyword evidence="2" id="KW-1185">Reference proteome</keyword>
<protein>
    <submittedName>
        <fullName evidence="1">Uncharacterized protein</fullName>
    </submittedName>
</protein>
<dbReference type="InParanoid" id="A0A395JEQ1"/>
<comment type="caution">
    <text evidence="1">The sequence shown here is derived from an EMBL/GenBank/DDBJ whole genome shotgun (WGS) entry which is preliminary data.</text>
</comment>
<dbReference type="Proteomes" id="UP000253083">
    <property type="component" value="Unassembled WGS sequence"/>
</dbReference>
<evidence type="ECO:0000313" key="1">
    <source>
        <dbReference type="EMBL" id="RBP47012.1"/>
    </source>
</evidence>
<proteinExistence type="predicted"/>
<dbReference type="AlphaFoldDB" id="A0A395JEQ1"/>
<sequence>MIKNFEQTPNKLKNYRTLRVLGRAKNARPF</sequence>
<evidence type="ECO:0000313" key="2">
    <source>
        <dbReference type="Proteomes" id="UP000253083"/>
    </source>
</evidence>
<name>A0A395JEQ1_9GAMM</name>
<reference evidence="1 2" key="1">
    <citation type="submission" date="2018-06" db="EMBL/GenBank/DDBJ databases">
        <title>Genomic Encyclopedia of Type Strains, Phase IV (KMG-IV): sequencing the most valuable type-strain genomes for metagenomic binning, comparative biology and taxonomic classification.</title>
        <authorList>
            <person name="Goeker M."/>
        </authorList>
    </citation>
    <scope>NUCLEOTIDE SEQUENCE [LARGE SCALE GENOMIC DNA]</scope>
    <source>
        <strain evidence="1 2">DSM 24032</strain>
    </source>
</reference>
<accession>A0A395JEQ1</accession>
<gene>
    <name evidence="1" type="ORF">DFR28_1136</name>
</gene>